<dbReference type="AlphaFoldDB" id="A0A6L2M9B0"/>
<feature type="domain" description="Reverse transcriptase Ty1/copia-type" evidence="2">
    <location>
        <begin position="141"/>
        <end position="233"/>
    </location>
</feature>
<dbReference type="InterPro" id="IPR013103">
    <property type="entry name" value="RVT_2"/>
</dbReference>
<dbReference type="Pfam" id="PF07727">
    <property type="entry name" value="RVT_2"/>
    <property type="match status" value="1"/>
</dbReference>
<gene>
    <name evidence="3" type="ORF">Tci_042611</name>
</gene>
<feature type="region of interest" description="Disordered" evidence="1">
    <location>
        <begin position="405"/>
        <end position="444"/>
    </location>
</feature>
<name>A0A6L2M9B0_TANCI</name>
<evidence type="ECO:0000256" key="1">
    <source>
        <dbReference type="SAM" id="MobiDB-lite"/>
    </source>
</evidence>
<reference evidence="3" key="1">
    <citation type="journal article" date="2019" name="Sci. Rep.">
        <title>Draft genome of Tanacetum cinerariifolium, the natural source of mosquito coil.</title>
        <authorList>
            <person name="Yamashiro T."/>
            <person name="Shiraishi A."/>
            <person name="Satake H."/>
            <person name="Nakayama K."/>
        </authorList>
    </citation>
    <scope>NUCLEOTIDE SEQUENCE</scope>
</reference>
<proteinExistence type="predicted"/>
<evidence type="ECO:0000313" key="3">
    <source>
        <dbReference type="EMBL" id="GEU70633.1"/>
    </source>
</evidence>
<protein>
    <recommendedName>
        <fullName evidence="2">Reverse transcriptase Ty1/copia-type domain-containing protein</fullName>
    </recommendedName>
</protein>
<accession>A0A6L2M9B0</accession>
<feature type="compositionally biased region" description="Polar residues" evidence="1">
    <location>
        <begin position="405"/>
        <end position="414"/>
    </location>
</feature>
<dbReference type="PANTHER" id="PTHR11439">
    <property type="entry name" value="GAG-POL-RELATED RETROTRANSPOSON"/>
    <property type="match status" value="1"/>
</dbReference>
<evidence type="ECO:0000259" key="2">
    <source>
        <dbReference type="Pfam" id="PF07727"/>
    </source>
</evidence>
<organism evidence="3">
    <name type="scientific">Tanacetum cinerariifolium</name>
    <name type="common">Dalmatian daisy</name>
    <name type="synonym">Chrysanthemum cinerariifolium</name>
    <dbReference type="NCBI Taxonomy" id="118510"/>
    <lineage>
        <taxon>Eukaryota</taxon>
        <taxon>Viridiplantae</taxon>
        <taxon>Streptophyta</taxon>
        <taxon>Embryophyta</taxon>
        <taxon>Tracheophyta</taxon>
        <taxon>Spermatophyta</taxon>
        <taxon>Magnoliopsida</taxon>
        <taxon>eudicotyledons</taxon>
        <taxon>Gunneridae</taxon>
        <taxon>Pentapetalae</taxon>
        <taxon>asterids</taxon>
        <taxon>campanulids</taxon>
        <taxon>Asterales</taxon>
        <taxon>Asteraceae</taxon>
        <taxon>Asteroideae</taxon>
        <taxon>Anthemideae</taxon>
        <taxon>Anthemidinae</taxon>
        <taxon>Tanacetum</taxon>
    </lineage>
</organism>
<dbReference type="EMBL" id="BKCJ010006152">
    <property type="protein sequence ID" value="GEU70633.1"/>
    <property type="molecule type" value="Genomic_DNA"/>
</dbReference>
<dbReference type="PANTHER" id="PTHR11439:SF495">
    <property type="entry name" value="REVERSE TRANSCRIPTASE, RNA-DEPENDENT DNA POLYMERASE-RELATED"/>
    <property type="match status" value="1"/>
</dbReference>
<sequence>MDSEVMEGSKKTQAEWLEKEDDTIELKRCLEIVPEDDDDVTIKATPISSKSPTIVDYKIYKEGKKSYFKIIKADGTSQNYLTFGTMFKNFNREDLEVLRSIVKERFKKTKPVNDMDNLLIQTLKTMFEHHVKDNIWKYQQVIDVKNAFLNGKLSEEVYVQQPRGFKSSEFPIYVCNMDKALYWLKQAPRAWYETLSKFLIQHKFVRGAIDNPLFTYKTKSDVIIVKKYVKDLLKKYELADCALVKCTMLLPNNLGPDKSRVFVNKTRFSGMIGSMMYLTSSRPHIQSSTYLCVRSLVSKRSCFDLKAYTDSDYAGCKLDRKGTLKGCQILGGKLVCWSVKKQSSVAMSLADAKIFDCLTSWIWRMYLAGYAVLGIKPKLSPVPEETLILPFGGVNADDTIDKSLSRTALTQSKASNDKRPRRRKSHLPLNPRNDNENDDDSEELSQADEMVADHVKDQLVSMPNIRDATANDPAISDFLVSIVSSSSPSLKDALLNAVRDTLPAFKKQIKKAIMKEMHDLISEDDQLKQLMPLLEEGGLAPKLSNLYQFRTSEEGVVGRASMVIRELEAGMFLYNGNFDLVFQRKKARPNFVKAREIDEKNLDDRRAMKGLAKCIASARNLRRIQVREIVKEVDDYLKTYSSVGMDIRWYVDGIR</sequence>
<comment type="caution">
    <text evidence="3">The sequence shown here is derived from an EMBL/GenBank/DDBJ whole genome shotgun (WGS) entry which is preliminary data.</text>
</comment>